<feature type="compositionally biased region" description="Acidic residues" evidence="1">
    <location>
        <begin position="256"/>
        <end position="268"/>
    </location>
</feature>
<dbReference type="Proteomes" id="UP000823775">
    <property type="component" value="Unassembled WGS sequence"/>
</dbReference>
<accession>A0ABS8Y4B5</accession>
<keyword evidence="3" id="KW-1185">Reference proteome</keyword>
<evidence type="ECO:0000313" key="2">
    <source>
        <dbReference type="EMBL" id="MCE5166292.1"/>
    </source>
</evidence>
<proteinExistence type="predicted"/>
<reference evidence="2 3" key="1">
    <citation type="journal article" date="2021" name="BMC Genomics">
        <title>Datura genome reveals duplications of psychoactive alkaloid biosynthetic genes and high mutation rate following tissue culture.</title>
        <authorList>
            <person name="Rajewski A."/>
            <person name="Carter-House D."/>
            <person name="Stajich J."/>
            <person name="Litt A."/>
        </authorList>
    </citation>
    <scope>NUCLEOTIDE SEQUENCE [LARGE SCALE GENOMIC DNA]</scope>
    <source>
        <strain evidence="2">AR-01</strain>
    </source>
</reference>
<dbReference type="EMBL" id="JACEIK010021069">
    <property type="protein sequence ID" value="MCE5166292.1"/>
    <property type="molecule type" value="Genomic_DNA"/>
</dbReference>
<gene>
    <name evidence="2" type="ORF">HAX54_016982</name>
</gene>
<evidence type="ECO:0000313" key="3">
    <source>
        <dbReference type="Proteomes" id="UP000823775"/>
    </source>
</evidence>
<comment type="caution">
    <text evidence="2">The sequence shown here is derived from an EMBL/GenBank/DDBJ whole genome shotgun (WGS) entry which is preliminary data.</text>
</comment>
<feature type="region of interest" description="Disordered" evidence="1">
    <location>
        <begin position="232"/>
        <end position="286"/>
    </location>
</feature>
<organism evidence="2 3">
    <name type="scientific">Datura stramonium</name>
    <name type="common">Jimsonweed</name>
    <name type="synonym">Common thornapple</name>
    <dbReference type="NCBI Taxonomy" id="4076"/>
    <lineage>
        <taxon>Eukaryota</taxon>
        <taxon>Viridiplantae</taxon>
        <taxon>Streptophyta</taxon>
        <taxon>Embryophyta</taxon>
        <taxon>Tracheophyta</taxon>
        <taxon>Spermatophyta</taxon>
        <taxon>Magnoliopsida</taxon>
        <taxon>eudicotyledons</taxon>
        <taxon>Gunneridae</taxon>
        <taxon>Pentapetalae</taxon>
        <taxon>asterids</taxon>
        <taxon>lamiids</taxon>
        <taxon>Solanales</taxon>
        <taxon>Solanaceae</taxon>
        <taxon>Solanoideae</taxon>
        <taxon>Datureae</taxon>
        <taxon>Datura</taxon>
    </lineage>
</organism>
<evidence type="ECO:0000256" key="1">
    <source>
        <dbReference type="SAM" id="MobiDB-lite"/>
    </source>
</evidence>
<sequence>MFGLKSVKKWGKGWYKNFITHRVLYEREMDEHYLRKNFPHIHEEIEEMGLNQVLQDLQPVHVNVVLELYPNMHSHSFSHYQERAIVSDVPLGVNRTSLCTLLGVPNHPIEPLNDFIEQLDYKAMIDLFCIPRSLHQRASWEKASMIYFFIIERPINIGYLMLKEIHRVYDARVKSLPFGNTLTALVMRRSTDTFEPRGDRAGMDCIELDTHFSLLLITNNILGEGAKLPKNEEVNTHDMMSSTLDRGKDEESNASYDDDAVDNDDDKENESSDGGYDIDMLTSNRP</sequence>
<protein>
    <submittedName>
        <fullName evidence="2">Uncharacterized protein</fullName>
    </submittedName>
</protein>
<name>A0ABS8Y4B5_DATST</name>